<proteinExistence type="predicted"/>
<evidence type="ECO:0000256" key="2">
    <source>
        <dbReference type="ARBA" id="ARBA00023125"/>
    </source>
</evidence>
<keyword evidence="3" id="KW-0804">Transcription</keyword>
<feature type="domain" description="HTH hxlR-type" evidence="5">
    <location>
        <begin position="15"/>
        <end position="114"/>
    </location>
</feature>
<evidence type="ECO:0000313" key="6">
    <source>
        <dbReference type="EMBL" id="GAA3951489.1"/>
    </source>
</evidence>
<comment type="caution">
    <text evidence="6">The sequence shown here is derived from an EMBL/GenBank/DDBJ whole genome shotgun (WGS) entry which is preliminary data.</text>
</comment>
<keyword evidence="7" id="KW-1185">Reference proteome</keyword>
<evidence type="ECO:0000256" key="1">
    <source>
        <dbReference type="ARBA" id="ARBA00023015"/>
    </source>
</evidence>
<keyword evidence="2" id="KW-0238">DNA-binding</keyword>
<dbReference type="PROSITE" id="PS51118">
    <property type="entry name" value="HTH_HXLR"/>
    <property type="match status" value="2"/>
</dbReference>
<dbReference type="Pfam" id="PF01638">
    <property type="entry name" value="HxlR"/>
    <property type="match status" value="2"/>
</dbReference>
<dbReference type="SUPFAM" id="SSF46785">
    <property type="entry name" value="Winged helix' DNA-binding domain"/>
    <property type="match status" value="2"/>
</dbReference>
<feature type="domain" description="HTH hxlR-type" evidence="5">
    <location>
        <begin position="175"/>
        <end position="272"/>
    </location>
</feature>
<dbReference type="Proteomes" id="UP001418444">
    <property type="component" value="Unassembled WGS sequence"/>
</dbReference>
<dbReference type="EMBL" id="BAAAZW010000002">
    <property type="protein sequence ID" value="GAA3951489.1"/>
    <property type="molecule type" value="Genomic_DNA"/>
</dbReference>
<sequence>MQPSTEQGATPTATGPNAIARGLGALGDEWSLQVLRAAHAGATRFGRFQEQLPVSAASLAARLAFLSDEGLFTRRIYQQNPIRAEYVLTPQGRGTWPILVAIWAWEDRWADHPRGALPTRRHRTCGHEFQPVLVCAECGEPTDRHQVRTTWGPTGGWARSVPETTTRRRPRSPRRPGEFPETMAVFGNRWAAVVIGAVFQGLRRYSEFETTLKIPSNILSERLRVLVDYGLLRTEVSAEGRREYRLTDKGTAFFPVMATTLNWAERWYSLPEGPAMIWQHHDHALVPRLDCDQCGEPLAAAEIEIVRD</sequence>
<accession>A0ABP7NPH4</accession>
<evidence type="ECO:0000259" key="5">
    <source>
        <dbReference type="PROSITE" id="PS51118"/>
    </source>
</evidence>
<evidence type="ECO:0000256" key="3">
    <source>
        <dbReference type="ARBA" id="ARBA00023163"/>
    </source>
</evidence>
<reference evidence="7" key="1">
    <citation type="journal article" date="2019" name="Int. J. Syst. Evol. Microbiol.">
        <title>The Global Catalogue of Microorganisms (GCM) 10K type strain sequencing project: providing services to taxonomists for standard genome sequencing and annotation.</title>
        <authorList>
            <consortium name="The Broad Institute Genomics Platform"/>
            <consortium name="The Broad Institute Genome Sequencing Center for Infectious Disease"/>
            <person name="Wu L."/>
            <person name="Ma J."/>
        </authorList>
    </citation>
    <scope>NUCLEOTIDE SEQUENCE [LARGE SCALE GENOMIC DNA]</scope>
    <source>
        <strain evidence="7">JCM 16923</strain>
    </source>
</reference>
<organism evidence="6 7">
    <name type="scientific">Gordonia caeni</name>
    <dbReference type="NCBI Taxonomy" id="1007097"/>
    <lineage>
        <taxon>Bacteria</taxon>
        <taxon>Bacillati</taxon>
        <taxon>Actinomycetota</taxon>
        <taxon>Actinomycetes</taxon>
        <taxon>Mycobacteriales</taxon>
        <taxon>Gordoniaceae</taxon>
        <taxon>Gordonia</taxon>
    </lineage>
</organism>
<name>A0ABP7NPH4_9ACTN</name>
<dbReference type="RefSeq" id="WP_344780591.1">
    <property type="nucleotide sequence ID" value="NZ_BAAAZW010000002.1"/>
</dbReference>
<dbReference type="PANTHER" id="PTHR33204:SF18">
    <property type="entry name" value="TRANSCRIPTIONAL REGULATORY PROTEIN"/>
    <property type="match status" value="1"/>
</dbReference>
<keyword evidence="1" id="KW-0805">Transcription regulation</keyword>
<dbReference type="InterPro" id="IPR002577">
    <property type="entry name" value="HTH_HxlR"/>
</dbReference>
<evidence type="ECO:0000313" key="7">
    <source>
        <dbReference type="Proteomes" id="UP001418444"/>
    </source>
</evidence>
<protein>
    <submittedName>
        <fullName evidence="6">Helix-turn-helix domain-containing protein</fullName>
    </submittedName>
</protein>
<dbReference type="PANTHER" id="PTHR33204">
    <property type="entry name" value="TRANSCRIPTIONAL REGULATOR, MARR FAMILY"/>
    <property type="match status" value="1"/>
</dbReference>
<dbReference type="InterPro" id="IPR036388">
    <property type="entry name" value="WH-like_DNA-bd_sf"/>
</dbReference>
<feature type="region of interest" description="Disordered" evidence="4">
    <location>
        <begin position="146"/>
        <end position="178"/>
    </location>
</feature>
<dbReference type="InterPro" id="IPR036390">
    <property type="entry name" value="WH_DNA-bd_sf"/>
</dbReference>
<gene>
    <name evidence="6" type="ORF">GCM10022231_06600</name>
</gene>
<dbReference type="Gene3D" id="1.10.10.10">
    <property type="entry name" value="Winged helix-like DNA-binding domain superfamily/Winged helix DNA-binding domain"/>
    <property type="match status" value="2"/>
</dbReference>
<evidence type="ECO:0000256" key="4">
    <source>
        <dbReference type="SAM" id="MobiDB-lite"/>
    </source>
</evidence>